<name>A0A0W0U4C4_9GAMM</name>
<accession>A0A0W0U4C4</accession>
<reference evidence="2 4" key="1">
    <citation type="submission" date="2015-11" db="EMBL/GenBank/DDBJ databases">
        <title>Genomic analysis of 38 Legionella species identifies large and diverse effector repertoires.</title>
        <authorList>
            <person name="Burstein D."/>
            <person name="Amaro F."/>
            <person name="Zusman T."/>
            <person name="Lifshitz Z."/>
            <person name="Cohen O."/>
            <person name="Gilbert J.A."/>
            <person name="Pupko T."/>
            <person name="Shuman H.A."/>
            <person name="Segal G."/>
        </authorList>
    </citation>
    <scope>NUCLEOTIDE SEQUENCE [LARGE SCALE GENOMIC DNA]</scope>
    <source>
        <strain evidence="2 4">WO-44C</strain>
    </source>
</reference>
<dbReference type="EMBL" id="UASS01000037">
    <property type="protein sequence ID" value="SPX62107.1"/>
    <property type="molecule type" value="Genomic_DNA"/>
</dbReference>
<feature type="region of interest" description="Disordered" evidence="1">
    <location>
        <begin position="288"/>
        <end position="346"/>
    </location>
</feature>
<evidence type="ECO:0000313" key="4">
    <source>
        <dbReference type="Proteomes" id="UP000054698"/>
    </source>
</evidence>
<evidence type="ECO:0000313" key="5">
    <source>
        <dbReference type="Proteomes" id="UP000251942"/>
    </source>
</evidence>
<dbReference type="PATRIC" id="fig|453.4.peg.838"/>
<evidence type="ECO:0000256" key="1">
    <source>
        <dbReference type="SAM" id="MobiDB-lite"/>
    </source>
</evidence>
<feature type="compositionally biased region" description="Basic and acidic residues" evidence="1">
    <location>
        <begin position="320"/>
        <end position="337"/>
    </location>
</feature>
<reference evidence="3 5" key="2">
    <citation type="submission" date="2018-06" db="EMBL/GenBank/DDBJ databases">
        <authorList>
            <consortium name="Pathogen Informatics"/>
            <person name="Doyle S."/>
        </authorList>
    </citation>
    <scope>NUCLEOTIDE SEQUENCE [LARGE SCALE GENOMIC DNA]</scope>
    <source>
        <strain evidence="3 5">NCTC12022</strain>
    </source>
</reference>
<proteinExistence type="predicted"/>
<dbReference type="Proteomes" id="UP000054698">
    <property type="component" value="Unassembled WGS sequence"/>
</dbReference>
<keyword evidence="4" id="KW-1185">Reference proteome</keyword>
<organism evidence="2 4">
    <name type="scientific">Legionella feeleii</name>
    <dbReference type="NCBI Taxonomy" id="453"/>
    <lineage>
        <taxon>Bacteria</taxon>
        <taxon>Pseudomonadati</taxon>
        <taxon>Pseudomonadota</taxon>
        <taxon>Gammaproteobacteria</taxon>
        <taxon>Legionellales</taxon>
        <taxon>Legionellaceae</taxon>
        <taxon>Legionella</taxon>
    </lineage>
</organism>
<sequence length="346" mass="39936">MWYEELLMSLTSKVFHHKRKAARYFIEKLFLFLDTLYQPLPIELLLGVNEKMYAKYGLRRNNSVHLAAFTRDLLGLSILYIKITDDHLIKNTLFIDFINQERMFAALNFGNDKRFARKAPLARINLIERIILKKFTVIDTSNPLHKNSLEVDLAHILMIVTQRKSLQLIEAMLNSFQPFIPICYPYIEKDDKFGHFVIELYRLKNQLEMEAITKGYEADRESSCSFFAFGNPFERVHYIAPSESPSPVKDYDPMFYGCPSTLATGGRAASTTSQFSFFAMDDVLSKSQQKEAVEDDRELPDISPPPPYLSLFAPSKAKPHCAEKIHTTRNKDEEGNDTRLTPNQEL</sequence>
<gene>
    <name evidence="2" type="ORF">Lfee_0773</name>
    <name evidence="3" type="ORF">NCTC12022_02864</name>
</gene>
<dbReference type="EMBL" id="LNYB01000023">
    <property type="protein sequence ID" value="KTD02618.1"/>
    <property type="molecule type" value="Genomic_DNA"/>
</dbReference>
<dbReference type="AlphaFoldDB" id="A0A0W0U4C4"/>
<evidence type="ECO:0000313" key="2">
    <source>
        <dbReference type="EMBL" id="KTD02618.1"/>
    </source>
</evidence>
<protein>
    <submittedName>
        <fullName evidence="2">DNA repair protein</fullName>
    </submittedName>
</protein>
<dbReference type="Proteomes" id="UP000251942">
    <property type="component" value="Unassembled WGS sequence"/>
</dbReference>
<evidence type="ECO:0000313" key="3">
    <source>
        <dbReference type="EMBL" id="SPX62107.1"/>
    </source>
</evidence>